<gene>
    <name evidence="1" type="ORF">H9705_09850</name>
</gene>
<protein>
    <submittedName>
        <fullName evidence="1">Uncharacterized protein</fullName>
    </submittedName>
</protein>
<reference evidence="1" key="1">
    <citation type="journal article" date="2021" name="PeerJ">
        <title>Extensive microbial diversity within the chicken gut microbiome revealed by metagenomics and culture.</title>
        <authorList>
            <person name="Gilroy R."/>
            <person name="Ravi A."/>
            <person name="Getino M."/>
            <person name="Pursley I."/>
            <person name="Horton D.L."/>
            <person name="Alikhan N.F."/>
            <person name="Baker D."/>
            <person name="Gharbi K."/>
            <person name="Hall N."/>
            <person name="Watson M."/>
            <person name="Adriaenssens E.M."/>
            <person name="Foster-Nyarko E."/>
            <person name="Jarju S."/>
            <person name="Secka A."/>
            <person name="Antonio M."/>
            <person name="Oren A."/>
            <person name="Chaudhuri R.R."/>
            <person name="La Ragione R."/>
            <person name="Hildebrand F."/>
            <person name="Pallen M.J."/>
        </authorList>
    </citation>
    <scope>NUCLEOTIDE SEQUENCE</scope>
    <source>
        <strain evidence="1">CHK185-5351</strain>
    </source>
</reference>
<organism evidence="1 2">
    <name type="scientific">Candidatus Fusicatenibacter intestinigallinarum</name>
    <dbReference type="NCBI Taxonomy" id="2838598"/>
    <lineage>
        <taxon>Bacteria</taxon>
        <taxon>Bacillati</taxon>
        <taxon>Bacillota</taxon>
        <taxon>Clostridia</taxon>
        <taxon>Lachnospirales</taxon>
        <taxon>Lachnospiraceae</taxon>
        <taxon>Fusicatenibacter</taxon>
    </lineage>
</organism>
<dbReference type="EMBL" id="DWWU01000040">
    <property type="protein sequence ID" value="HJC16097.1"/>
    <property type="molecule type" value="Genomic_DNA"/>
</dbReference>
<sequence length="53" mass="6329">MVRKKMLRGYDPAQIADVLEEEPEKVERICRILKAEGMEVSDEEIYRKYREGQ</sequence>
<evidence type="ECO:0000313" key="2">
    <source>
        <dbReference type="Proteomes" id="UP000823849"/>
    </source>
</evidence>
<evidence type="ECO:0000313" key="1">
    <source>
        <dbReference type="EMBL" id="HJC16097.1"/>
    </source>
</evidence>
<dbReference type="AlphaFoldDB" id="A0A9D2NBY7"/>
<dbReference type="Proteomes" id="UP000823849">
    <property type="component" value="Unassembled WGS sequence"/>
</dbReference>
<proteinExistence type="predicted"/>
<name>A0A9D2NBY7_9FIRM</name>
<accession>A0A9D2NBY7</accession>
<reference evidence="1" key="2">
    <citation type="submission" date="2021-04" db="EMBL/GenBank/DDBJ databases">
        <authorList>
            <person name="Gilroy R."/>
        </authorList>
    </citation>
    <scope>NUCLEOTIDE SEQUENCE</scope>
    <source>
        <strain evidence="1">CHK185-5351</strain>
    </source>
</reference>
<comment type="caution">
    <text evidence="1">The sequence shown here is derived from an EMBL/GenBank/DDBJ whole genome shotgun (WGS) entry which is preliminary data.</text>
</comment>